<reference evidence="1 2" key="1">
    <citation type="submission" date="2019-01" db="EMBL/GenBank/DDBJ databases">
        <title>Sequencing of cultivated peanut Arachis hypogaea provides insights into genome evolution and oil improvement.</title>
        <authorList>
            <person name="Chen X."/>
        </authorList>
    </citation>
    <scope>NUCLEOTIDE SEQUENCE [LARGE SCALE GENOMIC DNA]</scope>
    <source>
        <strain evidence="2">cv. Fuhuasheng</strain>
        <tissue evidence="1">Leaves</tissue>
    </source>
</reference>
<dbReference type="AlphaFoldDB" id="A0A445BXG5"/>
<comment type="caution">
    <text evidence="1">The sequence shown here is derived from an EMBL/GenBank/DDBJ whole genome shotgun (WGS) entry which is preliminary data.</text>
</comment>
<name>A0A445BXG5_ARAHY</name>
<proteinExistence type="predicted"/>
<protein>
    <submittedName>
        <fullName evidence="1">Uncharacterized protein</fullName>
    </submittedName>
</protein>
<gene>
    <name evidence="1" type="ORF">Ahy_A08g039673</name>
</gene>
<keyword evidence="2" id="KW-1185">Reference proteome</keyword>
<evidence type="ECO:0000313" key="1">
    <source>
        <dbReference type="EMBL" id="RYR43248.1"/>
    </source>
</evidence>
<sequence>MEWQARWARGLKYEVSHKNRMFVERFVVDLLAGICSCKFWRLCEMSCPYDCCAIFYKGAMQKITATTSIGQQPILQLMSEARKTKDGEDQRT</sequence>
<organism evidence="1 2">
    <name type="scientific">Arachis hypogaea</name>
    <name type="common">Peanut</name>
    <dbReference type="NCBI Taxonomy" id="3818"/>
    <lineage>
        <taxon>Eukaryota</taxon>
        <taxon>Viridiplantae</taxon>
        <taxon>Streptophyta</taxon>
        <taxon>Embryophyta</taxon>
        <taxon>Tracheophyta</taxon>
        <taxon>Spermatophyta</taxon>
        <taxon>Magnoliopsida</taxon>
        <taxon>eudicotyledons</taxon>
        <taxon>Gunneridae</taxon>
        <taxon>Pentapetalae</taxon>
        <taxon>rosids</taxon>
        <taxon>fabids</taxon>
        <taxon>Fabales</taxon>
        <taxon>Fabaceae</taxon>
        <taxon>Papilionoideae</taxon>
        <taxon>50 kb inversion clade</taxon>
        <taxon>dalbergioids sensu lato</taxon>
        <taxon>Dalbergieae</taxon>
        <taxon>Pterocarpus clade</taxon>
        <taxon>Arachis</taxon>
    </lineage>
</organism>
<dbReference type="EMBL" id="SDMP01000008">
    <property type="protein sequence ID" value="RYR43248.1"/>
    <property type="molecule type" value="Genomic_DNA"/>
</dbReference>
<accession>A0A445BXG5</accession>
<evidence type="ECO:0000313" key="2">
    <source>
        <dbReference type="Proteomes" id="UP000289738"/>
    </source>
</evidence>
<dbReference type="Proteomes" id="UP000289738">
    <property type="component" value="Chromosome A08"/>
</dbReference>